<feature type="transmembrane region" description="Helical" evidence="1">
    <location>
        <begin position="187"/>
        <end position="214"/>
    </location>
</feature>
<feature type="transmembrane region" description="Helical" evidence="1">
    <location>
        <begin position="149"/>
        <end position="167"/>
    </location>
</feature>
<feature type="transmembrane region" description="Helical" evidence="1">
    <location>
        <begin position="124"/>
        <end position="142"/>
    </location>
</feature>
<accession>A0A1H2R1C4</accession>
<keyword evidence="1" id="KW-0472">Membrane</keyword>
<dbReference type="Pfam" id="PF13398">
    <property type="entry name" value="Peptidase_M50B"/>
    <property type="match status" value="1"/>
</dbReference>
<reference evidence="3" key="1">
    <citation type="submission" date="2016-10" db="EMBL/GenBank/DDBJ databases">
        <authorList>
            <person name="Varghese N."/>
            <person name="Submissions S."/>
        </authorList>
    </citation>
    <scope>NUCLEOTIDE SEQUENCE [LARGE SCALE GENOMIC DNA]</scope>
    <source>
        <strain evidence="3">DSM 26922</strain>
    </source>
</reference>
<dbReference type="STRING" id="670155.SAMN04488001_0351"/>
<gene>
    <name evidence="2" type="ORF">SAMN04488001_0351</name>
</gene>
<feature type="transmembrane region" description="Helical" evidence="1">
    <location>
        <begin position="102"/>
        <end position="118"/>
    </location>
</feature>
<dbReference type="Proteomes" id="UP000199441">
    <property type="component" value="Unassembled WGS sequence"/>
</dbReference>
<keyword evidence="3" id="KW-1185">Reference proteome</keyword>
<organism evidence="2 3">
    <name type="scientific">Litoreibacter albidus</name>
    <dbReference type="NCBI Taxonomy" id="670155"/>
    <lineage>
        <taxon>Bacteria</taxon>
        <taxon>Pseudomonadati</taxon>
        <taxon>Pseudomonadota</taxon>
        <taxon>Alphaproteobacteria</taxon>
        <taxon>Rhodobacterales</taxon>
        <taxon>Roseobacteraceae</taxon>
        <taxon>Litoreibacter</taxon>
    </lineage>
</organism>
<protein>
    <submittedName>
        <fullName evidence="2">Peptidase M50B-like</fullName>
    </submittedName>
</protein>
<evidence type="ECO:0000313" key="2">
    <source>
        <dbReference type="EMBL" id="SDW13171.1"/>
    </source>
</evidence>
<dbReference type="OrthoDB" id="5381474at2"/>
<feature type="transmembrane region" description="Helical" evidence="1">
    <location>
        <begin position="12"/>
        <end position="36"/>
    </location>
</feature>
<dbReference type="InterPro" id="IPR049500">
    <property type="entry name" value="Peptidase_M50B-like"/>
</dbReference>
<dbReference type="PANTHER" id="PTHR33979:SF2">
    <property type="entry name" value="PEPTIDASE M50B-LIKE-DOMAIN-CONTAINING PROTEIN"/>
    <property type="match status" value="1"/>
</dbReference>
<keyword evidence="1" id="KW-1133">Transmembrane helix</keyword>
<feature type="transmembrane region" description="Helical" evidence="1">
    <location>
        <begin position="73"/>
        <end position="95"/>
    </location>
</feature>
<evidence type="ECO:0000313" key="3">
    <source>
        <dbReference type="Proteomes" id="UP000199441"/>
    </source>
</evidence>
<dbReference type="EMBL" id="FNOI01000001">
    <property type="protein sequence ID" value="SDW13171.1"/>
    <property type="molecule type" value="Genomic_DNA"/>
</dbReference>
<proteinExistence type="predicted"/>
<dbReference type="PANTHER" id="PTHR33979">
    <property type="entry name" value="OS02G0221600 PROTEIN"/>
    <property type="match status" value="1"/>
</dbReference>
<dbReference type="RefSeq" id="WP_089943480.1">
    <property type="nucleotide sequence ID" value="NZ_FNOI01000001.1"/>
</dbReference>
<sequence length="236" mass="25162">MAFVKGHWQLIALVAVIFALWSTPVMVPLKILVVLLHELSHGLAAVLTGGSIEQLTVSPEQGGLAITRGGSRFWTLTAGYLGSLLLGLALLFAALRSAADRAVVAGLGVALLIVSALYLRDIFALLFCVGLAAVLLAIARWLDHRANDLVLRVIGLTSMIYVPFDIFSDTIARSYLRSDARMMAEEFGGATILWGGLWLVLSLVVIGAALRGLLGRESNIALSRDAAAPRPPRPRG</sequence>
<keyword evidence="1" id="KW-0812">Transmembrane</keyword>
<dbReference type="AlphaFoldDB" id="A0A1H2R1C4"/>
<name>A0A1H2R1C4_9RHOB</name>
<evidence type="ECO:0000256" key="1">
    <source>
        <dbReference type="SAM" id="Phobius"/>
    </source>
</evidence>